<dbReference type="InterPro" id="IPR010583">
    <property type="entry name" value="MipA"/>
</dbReference>
<proteinExistence type="inferred from homology"/>
<evidence type="ECO:0000256" key="3">
    <source>
        <dbReference type="ARBA" id="ARBA00022729"/>
    </source>
</evidence>
<evidence type="ECO:0000256" key="2">
    <source>
        <dbReference type="ARBA" id="ARBA00005722"/>
    </source>
</evidence>
<name>A0ABT3YLE3_9HYPH</name>
<evidence type="ECO:0000313" key="7">
    <source>
        <dbReference type="EMBL" id="MCY0096697.1"/>
    </source>
</evidence>
<feature type="signal peptide" evidence="6">
    <location>
        <begin position="1"/>
        <end position="30"/>
    </location>
</feature>
<dbReference type="EMBL" id="JAOVZQ010000001">
    <property type="protein sequence ID" value="MCY0096697.1"/>
    <property type="molecule type" value="Genomic_DNA"/>
</dbReference>
<evidence type="ECO:0000256" key="5">
    <source>
        <dbReference type="ARBA" id="ARBA00023237"/>
    </source>
</evidence>
<keyword evidence="8" id="KW-1185">Reference proteome</keyword>
<dbReference type="Pfam" id="PF06629">
    <property type="entry name" value="MipA"/>
    <property type="match status" value="1"/>
</dbReference>
<comment type="caution">
    <text evidence="7">The sequence shown here is derived from an EMBL/GenBank/DDBJ whole genome shotgun (WGS) entry which is preliminary data.</text>
</comment>
<protein>
    <submittedName>
        <fullName evidence="7">MipA/OmpV family protein</fullName>
    </submittedName>
</protein>
<sequence>MTLHTLRIRTTMLGLGAAMLMLPVTGTASAQDATVPGIGFELGLGGVVAPSYEGSSRYLLSPYPIISFNYLRLGNGFSLGGGDGQGLSFKPSFGYIGERDASDEPALAGMNTVDDSIELGAGLKYTAGPVSVFGELRYGVTGHNGVVGEIGADYAIMPIDALTLSLGPRLSFASSDYTNTYFGVTAAESVTSGFAAYNAGGGIKSAGIEANVRYDFNDNWAGEAGASWNRLVGDAADSPLIAAGSKDQYTAKIGLIRKFQFDF</sequence>
<accession>A0ABT3YLE3</accession>
<feature type="chain" id="PRO_5046311466" evidence="6">
    <location>
        <begin position="31"/>
        <end position="263"/>
    </location>
</feature>
<dbReference type="Proteomes" id="UP001081283">
    <property type="component" value="Unassembled WGS sequence"/>
</dbReference>
<keyword evidence="5" id="KW-0998">Cell outer membrane</keyword>
<reference evidence="7" key="1">
    <citation type="submission" date="2022-10" db="EMBL/GenBank/DDBJ databases">
        <title>Hoeflea sp. J2-29, isolated from marine algae.</title>
        <authorList>
            <person name="Kristyanto S."/>
            <person name="Kim J.M."/>
            <person name="Jeon C.O."/>
        </authorList>
    </citation>
    <scope>NUCLEOTIDE SEQUENCE</scope>
    <source>
        <strain evidence="7">J2-29</strain>
    </source>
</reference>
<evidence type="ECO:0000256" key="4">
    <source>
        <dbReference type="ARBA" id="ARBA00023136"/>
    </source>
</evidence>
<comment type="similarity">
    <text evidence="2">Belongs to the MipA/OmpV family.</text>
</comment>
<dbReference type="PANTHER" id="PTHR38776">
    <property type="entry name" value="MLTA-INTERACTING PROTEIN-RELATED"/>
    <property type="match status" value="1"/>
</dbReference>
<comment type="subcellular location">
    <subcellularLocation>
        <location evidence="1">Cell outer membrane</location>
    </subcellularLocation>
</comment>
<evidence type="ECO:0000256" key="6">
    <source>
        <dbReference type="SAM" id="SignalP"/>
    </source>
</evidence>
<keyword evidence="4" id="KW-0472">Membrane</keyword>
<evidence type="ECO:0000313" key="8">
    <source>
        <dbReference type="Proteomes" id="UP001081283"/>
    </source>
</evidence>
<gene>
    <name evidence="7" type="ORF">OEG82_22175</name>
</gene>
<evidence type="ECO:0000256" key="1">
    <source>
        <dbReference type="ARBA" id="ARBA00004442"/>
    </source>
</evidence>
<dbReference type="PANTHER" id="PTHR38776:SF1">
    <property type="entry name" value="MLTA-INTERACTING PROTEIN-RELATED"/>
    <property type="match status" value="1"/>
</dbReference>
<keyword evidence="3 6" id="KW-0732">Signal</keyword>
<dbReference type="RefSeq" id="WP_267614516.1">
    <property type="nucleotide sequence ID" value="NZ_JAOVZQ010000001.1"/>
</dbReference>
<organism evidence="7 8">
    <name type="scientific">Hoeflea ulvae</name>
    <dbReference type="NCBI Taxonomy" id="2983764"/>
    <lineage>
        <taxon>Bacteria</taxon>
        <taxon>Pseudomonadati</taxon>
        <taxon>Pseudomonadota</taxon>
        <taxon>Alphaproteobacteria</taxon>
        <taxon>Hyphomicrobiales</taxon>
        <taxon>Rhizobiaceae</taxon>
        <taxon>Hoeflea</taxon>
    </lineage>
</organism>